<dbReference type="Gene3D" id="3.40.50.150">
    <property type="entry name" value="Vaccinia Virus protein VP39"/>
    <property type="match status" value="1"/>
</dbReference>
<organism evidence="1 2">
    <name type="scientific">Rippkaea orientalis (strain PCC 8801 / RF-1)</name>
    <name type="common">Cyanothece sp. (strain PCC 8801)</name>
    <dbReference type="NCBI Taxonomy" id="41431"/>
    <lineage>
        <taxon>Bacteria</taxon>
        <taxon>Bacillati</taxon>
        <taxon>Cyanobacteriota</taxon>
        <taxon>Cyanophyceae</taxon>
        <taxon>Oscillatoriophycideae</taxon>
        <taxon>Chroococcales</taxon>
        <taxon>Aphanothecaceae</taxon>
        <taxon>Rippkaea</taxon>
        <taxon>Rippkaea orientalis</taxon>
    </lineage>
</organism>
<dbReference type="AlphaFoldDB" id="B7JUC6"/>
<reference evidence="2" key="1">
    <citation type="journal article" date="2011" name="MBio">
        <title>Novel metabolic attributes of the genus Cyanothece, comprising a group of unicellular nitrogen-fixing Cyanobacteria.</title>
        <authorList>
            <person name="Bandyopadhyay A."/>
            <person name="Elvitigala T."/>
            <person name="Welsh E."/>
            <person name="Stockel J."/>
            <person name="Liberton M."/>
            <person name="Min H."/>
            <person name="Sherman L.A."/>
            <person name="Pakrasi H.B."/>
        </authorList>
    </citation>
    <scope>NUCLEOTIDE SEQUENCE [LARGE SCALE GENOMIC DNA]</scope>
    <source>
        <strain evidence="2">PCC 8801</strain>
    </source>
</reference>
<sequence length="251" mass="28475">MDQINLAEEIAQISWFHSIDFGNGIVSSGIKPLGTIRREADIIFKYDITGKSVIDVGAWNGAFSFEAKKRHAQRVLATDYFCWGHCGGWEPGTKKGFDFARKTLGLEIEDLEIDVMDINPNSVGTFDIMLFLGVFYHLKNPFAAIESLSQVVKEVMILETHLDAHHLKEPAMVFYPDKELNNDPTNWWGPNPVCVISLLKCCGFQKVEFTPTAWRSPQTLVEKIQNRMGQKIPKRGIFHAFRQYINTGQAH</sequence>
<dbReference type="EMBL" id="CP001287">
    <property type="protein sequence ID" value="ACK64506.1"/>
    <property type="molecule type" value="Genomic_DNA"/>
</dbReference>
<evidence type="ECO:0008006" key="3">
    <source>
        <dbReference type="Google" id="ProtNLM"/>
    </source>
</evidence>
<dbReference type="InterPro" id="IPR027555">
    <property type="entry name" value="Mo5U34_MeTrfas-like"/>
</dbReference>
<dbReference type="KEGG" id="cyp:PCC8801_0409"/>
<dbReference type="SUPFAM" id="SSF53335">
    <property type="entry name" value="S-adenosyl-L-methionine-dependent methyltransferases"/>
    <property type="match status" value="1"/>
</dbReference>
<dbReference type="InterPro" id="IPR029063">
    <property type="entry name" value="SAM-dependent_MTases_sf"/>
</dbReference>
<dbReference type="RefSeq" id="WP_012593783.1">
    <property type="nucleotide sequence ID" value="NC_011726.1"/>
</dbReference>
<proteinExistence type="predicted"/>
<protein>
    <recommendedName>
        <fullName evidence="3">Methyltransferase type 11</fullName>
    </recommendedName>
</protein>
<dbReference type="OrthoDB" id="9791837at2"/>
<evidence type="ECO:0000313" key="1">
    <source>
        <dbReference type="EMBL" id="ACK64506.1"/>
    </source>
</evidence>
<evidence type="ECO:0000313" key="2">
    <source>
        <dbReference type="Proteomes" id="UP000008204"/>
    </source>
</evidence>
<keyword evidence="2" id="KW-1185">Reference proteome</keyword>
<dbReference type="STRING" id="41431.PCC8801_0409"/>
<accession>B7JUC6</accession>
<dbReference type="eggNOG" id="COG2227">
    <property type="taxonomic scope" value="Bacteria"/>
</dbReference>
<dbReference type="CDD" id="cd02440">
    <property type="entry name" value="AdoMet_MTases"/>
    <property type="match status" value="1"/>
</dbReference>
<dbReference type="HOGENOM" id="CLU_102563_0_0_3"/>
<dbReference type="Pfam" id="PF08003">
    <property type="entry name" value="Methyltransf_9"/>
    <property type="match status" value="1"/>
</dbReference>
<name>B7JUC6_RIPO1</name>
<gene>
    <name evidence="1" type="ordered locus">PCC8801_0409</name>
</gene>
<dbReference type="Proteomes" id="UP000008204">
    <property type="component" value="Chromosome"/>
</dbReference>